<dbReference type="InterPro" id="IPR000182">
    <property type="entry name" value="GNAT_dom"/>
</dbReference>
<reference evidence="2 3" key="1">
    <citation type="submission" date="2017-09" db="EMBL/GenBank/DDBJ databases">
        <title>Genomics of the genus Arcobacter.</title>
        <authorList>
            <person name="Perez-Cataluna A."/>
            <person name="Figueras M.J."/>
            <person name="Salas-Masso N."/>
        </authorList>
    </citation>
    <scope>NUCLEOTIDE SEQUENCE [LARGE SCALE GENOMIC DNA]</scope>
    <source>
        <strain evidence="2 3">DSM 18005</strain>
    </source>
</reference>
<dbReference type="GO" id="GO:0016747">
    <property type="term" value="F:acyltransferase activity, transferring groups other than amino-acyl groups"/>
    <property type="evidence" value="ECO:0007669"/>
    <property type="project" value="InterPro"/>
</dbReference>
<dbReference type="AlphaFoldDB" id="A0A2N1J2Z3"/>
<organism evidence="2 3">
    <name type="scientific">Malaciobacter halophilus</name>
    <dbReference type="NCBI Taxonomy" id="197482"/>
    <lineage>
        <taxon>Bacteria</taxon>
        <taxon>Pseudomonadati</taxon>
        <taxon>Campylobacterota</taxon>
        <taxon>Epsilonproteobacteria</taxon>
        <taxon>Campylobacterales</taxon>
        <taxon>Arcobacteraceae</taxon>
        <taxon>Malaciobacter</taxon>
    </lineage>
</organism>
<comment type="caution">
    <text evidence="2">The sequence shown here is derived from an EMBL/GenBank/DDBJ whole genome shotgun (WGS) entry which is preliminary data.</text>
</comment>
<dbReference type="PROSITE" id="PS51186">
    <property type="entry name" value="GNAT"/>
    <property type="match status" value="1"/>
</dbReference>
<gene>
    <name evidence="2" type="ORF">CP960_06740</name>
</gene>
<feature type="domain" description="N-acetyltransferase" evidence="1">
    <location>
        <begin position="4"/>
        <end position="142"/>
    </location>
</feature>
<accession>A0A2N1J2Z3</accession>
<sequence>MQEILLNSINSKYFDTSWSLYQDSFPSNEKRELKSQEKAFQNHNYNALCYIDDKNEFIALLFYWQLHKFIFIEHFAVNPKLRGQSYGSKILNKFLENKENIVLEIEPVCDEMTQKRLNFYKRLEFFENEYEHYQIPLKKDDKPIKLSLLSYKKAINNEEYSKLHKMMQENLAIY</sequence>
<evidence type="ECO:0000313" key="3">
    <source>
        <dbReference type="Proteomes" id="UP000233248"/>
    </source>
</evidence>
<proteinExistence type="predicted"/>
<dbReference type="Gene3D" id="3.40.630.30">
    <property type="match status" value="1"/>
</dbReference>
<keyword evidence="3" id="KW-1185">Reference proteome</keyword>
<dbReference type="Pfam" id="PF00583">
    <property type="entry name" value="Acetyltransf_1"/>
    <property type="match status" value="1"/>
</dbReference>
<dbReference type="CDD" id="cd04301">
    <property type="entry name" value="NAT_SF"/>
    <property type="match status" value="1"/>
</dbReference>
<dbReference type="EMBL" id="NXIF01000026">
    <property type="protein sequence ID" value="PKI80929.1"/>
    <property type="molecule type" value="Genomic_DNA"/>
</dbReference>
<dbReference type="InterPro" id="IPR016181">
    <property type="entry name" value="Acyl_CoA_acyltransferase"/>
</dbReference>
<dbReference type="KEGG" id="ahs:AHALO_2298"/>
<dbReference type="OrthoDB" id="9127144at2"/>
<protein>
    <recommendedName>
        <fullName evidence="1">N-acetyltransferase domain-containing protein</fullName>
    </recommendedName>
</protein>
<dbReference type="SUPFAM" id="SSF55729">
    <property type="entry name" value="Acyl-CoA N-acyltransferases (Nat)"/>
    <property type="match status" value="1"/>
</dbReference>
<evidence type="ECO:0000313" key="2">
    <source>
        <dbReference type="EMBL" id="PKI80929.1"/>
    </source>
</evidence>
<evidence type="ECO:0000259" key="1">
    <source>
        <dbReference type="PROSITE" id="PS51186"/>
    </source>
</evidence>
<name>A0A2N1J2Z3_9BACT</name>
<dbReference type="RefSeq" id="WP_101184653.1">
    <property type="nucleotide sequence ID" value="NZ_CP031218.1"/>
</dbReference>
<dbReference type="Proteomes" id="UP000233248">
    <property type="component" value="Unassembled WGS sequence"/>
</dbReference>